<dbReference type="Pfam" id="PF00990">
    <property type="entry name" value="GGDEF"/>
    <property type="match status" value="1"/>
</dbReference>
<dbReference type="PANTHER" id="PTHR45138:SF9">
    <property type="entry name" value="DIGUANYLATE CYCLASE DGCM-RELATED"/>
    <property type="match status" value="1"/>
</dbReference>
<dbReference type="Pfam" id="PF00072">
    <property type="entry name" value="Response_reg"/>
    <property type="match status" value="2"/>
</dbReference>
<accession>A0ABM7PM40</accession>
<evidence type="ECO:0000259" key="4">
    <source>
        <dbReference type="PROSITE" id="PS50110"/>
    </source>
</evidence>
<protein>
    <recommendedName>
        <fullName evidence="1">diguanylate cyclase</fullName>
        <ecNumber evidence="1">2.7.7.65</ecNumber>
    </recommendedName>
</protein>
<dbReference type="Gene3D" id="3.40.50.2300">
    <property type="match status" value="2"/>
</dbReference>
<dbReference type="SMART" id="SM00267">
    <property type="entry name" value="GGDEF"/>
    <property type="match status" value="1"/>
</dbReference>
<feature type="modified residue" description="4-aspartylphosphate" evidence="3">
    <location>
        <position position="173"/>
    </location>
</feature>
<keyword evidence="7" id="KW-1185">Reference proteome</keyword>
<feature type="domain" description="GGDEF" evidence="5">
    <location>
        <begin position="297"/>
        <end position="435"/>
    </location>
</feature>
<evidence type="ECO:0000256" key="2">
    <source>
        <dbReference type="ARBA" id="ARBA00034247"/>
    </source>
</evidence>
<dbReference type="EMBL" id="AP024488">
    <property type="protein sequence ID" value="BCS98301.1"/>
    <property type="molecule type" value="Genomic_DNA"/>
</dbReference>
<dbReference type="EC" id="2.7.7.65" evidence="1"/>
<dbReference type="CDD" id="cd01949">
    <property type="entry name" value="GGDEF"/>
    <property type="match status" value="1"/>
</dbReference>
<dbReference type="SMART" id="SM00448">
    <property type="entry name" value="REC"/>
    <property type="match status" value="2"/>
</dbReference>
<dbReference type="InterPro" id="IPR029787">
    <property type="entry name" value="Nucleotide_cyclase"/>
</dbReference>
<dbReference type="NCBIfam" id="TIGR00254">
    <property type="entry name" value="GGDEF"/>
    <property type="match status" value="1"/>
</dbReference>
<dbReference type="SUPFAM" id="SSF52172">
    <property type="entry name" value="CheY-like"/>
    <property type="match status" value="2"/>
</dbReference>
<dbReference type="Proteomes" id="UP001320148">
    <property type="component" value="Chromosome"/>
</dbReference>
<comment type="caution">
    <text evidence="3">Lacks conserved residue(s) required for the propagation of feature annotation.</text>
</comment>
<name>A0ABM7PM40_9BACT</name>
<dbReference type="PROSITE" id="PS50110">
    <property type="entry name" value="RESPONSE_REGULATORY"/>
    <property type="match status" value="2"/>
</dbReference>
<evidence type="ECO:0000256" key="3">
    <source>
        <dbReference type="PROSITE-ProRule" id="PRU00169"/>
    </source>
</evidence>
<gene>
    <name evidence="6" type="ORF">DSLASN_39330</name>
</gene>
<dbReference type="InterPro" id="IPR011006">
    <property type="entry name" value="CheY-like_superfamily"/>
</dbReference>
<dbReference type="InterPro" id="IPR050469">
    <property type="entry name" value="Diguanylate_Cyclase"/>
</dbReference>
<evidence type="ECO:0000259" key="5">
    <source>
        <dbReference type="PROSITE" id="PS50887"/>
    </source>
</evidence>
<dbReference type="PANTHER" id="PTHR45138">
    <property type="entry name" value="REGULATORY COMPONENTS OF SENSORY TRANSDUCTION SYSTEM"/>
    <property type="match status" value="1"/>
</dbReference>
<dbReference type="InterPro" id="IPR001789">
    <property type="entry name" value="Sig_transdc_resp-reg_receiver"/>
</dbReference>
<feature type="domain" description="Response regulatory" evidence="4">
    <location>
        <begin position="122"/>
        <end position="240"/>
    </location>
</feature>
<dbReference type="SUPFAM" id="SSF55073">
    <property type="entry name" value="Nucleotide cyclase"/>
    <property type="match status" value="1"/>
</dbReference>
<organism evidence="6 7">
    <name type="scientific">Desulfoluna limicola</name>
    <dbReference type="NCBI Taxonomy" id="2810562"/>
    <lineage>
        <taxon>Bacteria</taxon>
        <taxon>Pseudomonadati</taxon>
        <taxon>Thermodesulfobacteriota</taxon>
        <taxon>Desulfobacteria</taxon>
        <taxon>Desulfobacterales</taxon>
        <taxon>Desulfolunaceae</taxon>
        <taxon>Desulfoluna</taxon>
    </lineage>
</organism>
<dbReference type="InterPro" id="IPR043128">
    <property type="entry name" value="Rev_trsase/Diguanyl_cyclase"/>
</dbReference>
<dbReference type="PROSITE" id="PS50887">
    <property type="entry name" value="GGDEF"/>
    <property type="match status" value="1"/>
</dbReference>
<dbReference type="Gene3D" id="3.30.70.270">
    <property type="match status" value="1"/>
</dbReference>
<evidence type="ECO:0000313" key="6">
    <source>
        <dbReference type="EMBL" id="BCS98301.1"/>
    </source>
</evidence>
<dbReference type="InterPro" id="IPR000160">
    <property type="entry name" value="GGDEF_dom"/>
</dbReference>
<keyword evidence="3" id="KW-0597">Phosphoprotein</keyword>
<proteinExistence type="predicted"/>
<comment type="catalytic activity">
    <reaction evidence="2">
        <text>2 GTP = 3',3'-c-di-GMP + 2 diphosphate</text>
        <dbReference type="Rhea" id="RHEA:24898"/>
        <dbReference type="ChEBI" id="CHEBI:33019"/>
        <dbReference type="ChEBI" id="CHEBI:37565"/>
        <dbReference type="ChEBI" id="CHEBI:58805"/>
        <dbReference type="EC" id="2.7.7.65"/>
    </reaction>
</comment>
<evidence type="ECO:0000313" key="7">
    <source>
        <dbReference type="Proteomes" id="UP001320148"/>
    </source>
</evidence>
<evidence type="ECO:0000256" key="1">
    <source>
        <dbReference type="ARBA" id="ARBA00012528"/>
    </source>
</evidence>
<feature type="domain" description="Response regulatory" evidence="4">
    <location>
        <begin position="1"/>
        <end position="112"/>
    </location>
</feature>
<reference evidence="6 7" key="1">
    <citation type="submission" date="2021-02" db="EMBL/GenBank/DDBJ databases">
        <title>Complete genome of Desulfoluna sp. strain ASN36.</title>
        <authorList>
            <person name="Takahashi A."/>
            <person name="Kojima H."/>
            <person name="Fukui M."/>
        </authorList>
    </citation>
    <scope>NUCLEOTIDE SEQUENCE [LARGE SCALE GENOMIC DNA]</scope>
    <source>
        <strain evidence="6 7">ASN36</strain>
    </source>
</reference>
<sequence length="442" mass="49330">MIVRELQDHNYTVLEASTAEDALEMITREVPDLITLETVLPDGDGFSLCKTLTEPGYTKYYAQSPTGHLPVIFITEHDTLEERRKGFEIGAADFLAKPFYRGDVLKAVNNIVRPNKRLIGLTALVVDDSQMARRISAEPLRREGLTVFECSDGDEALCFMEKMHKKIDIVITDLKMPKMGGDTLCLKLRQDLGLTDLPIIFLTAISDHTLLLDMFKVGATDYLVKPFVKEELIARLRVHLERAQLTKNLRRIIGSLKKANDEIRTLSITDPLTGCYNRNYMGVQLKKEIRTAQRCKRSLSLLMCDIDHFKRVNDRYGHTVGDEVLKGFVECMGGCIRADIDWVVRFGGEEFLIVLPETGVDGVRDVGERLRRAVEETPLKTSGDALSITASFGGTGFGPGEPPNLITVRNLLVTADNLLYSSKNNGRNRVTIGPLIGIDAES</sequence>